<dbReference type="InterPro" id="IPR036388">
    <property type="entry name" value="WH-like_DNA-bd_sf"/>
</dbReference>
<name>A0ABW7X748_9NOCA</name>
<keyword evidence="2" id="KW-1185">Reference proteome</keyword>
<protein>
    <submittedName>
        <fullName evidence="1">Helix-turn-helix transcriptional regulator</fullName>
    </submittedName>
</protein>
<dbReference type="CDD" id="cd00090">
    <property type="entry name" value="HTH_ARSR"/>
    <property type="match status" value="1"/>
</dbReference>
<proteinExistence type="predicted"/>
<sequence length="232" mass="25384">MTKEAAISAVAALDDELRRSMYWFIRRAGHPITRDEAAEHAGISRKLAAFHLDKLVDAGLLQARYEHAGGIRRVGRTPKVYEPADTEIRVSIPERRHEVLAEILMNAVLTEAAGETARDAALRVAADRGAETGRELRERLRPGRLGAERALTLLHTTLGEQGFEPARTAPACLRLRNCPFHPLTAQAPDLVCALNHTYLTGLLRGLEADTIHAELAPAPGECCVELRAQPDA</sequence>
<dbReference type="EMBL" id="JBIRYO010000020">
    <property type="protein sequence ID" value="MFI2476947.1"/>
    <property type="molecule type" value="Genomic_DNA"/>
</dbReference>
<accession>A0ABW7X748</accession>
<dbReference type="Proteomes" id="UP001611415">
    <property type="component" value="Unassembled WGS sequence"/>
</dbReference>
<comment type="caution">
    <text evidence="1">The sequence shown here is derived from an EMBL/GenBank/DDBJ whole genome shotgun (WGS) entry which is preliminary data.</text>
</comment>
<evidence type="ECO:0000313" key="1">
    <source>
        <dbReference type="EMBL" id="MFI2476947.1"/>
    </source>
</evidence>
<gene>
    <name evidence="1" type="ORF">ACH49W_26495</name>
</gene>
<dbReference type="Pfam" id="PF12840">
    <property type="entry name" value="HTH_20"/>
    <property type="match status" value="1"/>
</dbReference>
<organism evidence="1 2">
    <name type="scientific">Nocardia xishanensis</name>
    <dbReference type="NCBI Taxonomy" id="238964"/>
    <lineage>
        <taxon>Bacteria</taxon>
        <taxon>Bacillati</taxon>
        <taxon>Actinomycetota</taxon>
        <taxon>Actinomycetes</taxon>
        <taxon>Mycobacteriales</taxon>
        <taxon>Nocardiaceae</taxon>
        <taxon>Nocardia</taxon>
    </lineage>
</organism>
<dbReference type="SUPFAM" id="SSF46785">
    <property type="entry name" value="Winged helix' DNA-binding domain"/>
    <property type="match status" value="1"/>
</dbReference>
<dbReference type="InterPro" id="IPR011991">
    <property type="entry name" value="ArsR-like_HTH"/>
</dbReference>
<reference evidence="1 2" key="1">
    <citation type="submission" date="2024-10" db="EMBL/GenBank/DDBJ databases">
        <title>The Natural Products Discovery Center: Release of the First 8490 Sequenced Strains for Exploring Actinobacteria Biosynthetic Diversity.</title>
        <authorList>
            <person name="Kalkreuter E."/>
            <person name="Kautsar S.A."/>
            <person name="Yang D."/>
            <person name="Bader C.D."/>
            <person name="Teijaro C.N."/>
            <person name="Fluegel L."/>
            <person name="Davis C.M."/>
            <person name="Simpson J.R."/>
            <person name="Lauterbach L."/>
            <person name="Steele A.D."/>
            <person name="Gui C."/>
            <person name="Meng S."/>
            <person name="Li G."/>
            <person name="Viehrig K."/>
            <person name="Ye F."/>
            <person name="Su P."/>
            <person name="Kiefer A.F."/>
            <person name="Nichols A."/>
            <person name="Cepeda A.J."/>
            <person name="Yan W."/>
            <person name="Fan B."/>
            <person name="Jiang Y."/>
            <person name="Adhikari A."/>
            <person name="Zheng C.-J."/>
            <person name="Schuster L."/>
            <person name="Cowan T.M."/>
            <person name="Smanski M.J."/>
            <person name="Chevrette M.G."/>
            <person name="De Carvalho L.P.S."/>
            <person name="Shen B."/>
        </authorList>
    </citation>
    <scope>NUCLEOTIDE SEQUENCE [LARGE SCALE GENOMIC DNA]</scope>
    <source>
        <strain evidence="1 2">NPDC019275</strain>
    </source>
</reference>
<dbReference type="Gene3D" id="1.10.10.10">
    <property type="entry name" value="Winged helix-like DNA-binding domain superfamily/Winged helix DNA-binding domain"/>
    <property type="match status" value="1"/>
</dbReference>
<evidence type="ECO:0000313" key="2">
    <source>
        <dbReference type="Proteomes" id="UP001611415"/>
    </source>
</evidence>
<dbReference type="RefSeq" id="WP_364825245.1">
    <property type="nucleotide sequence ID" value="NZ_JBFAYM010000016.1"/>
</dbReference>
<dbReference type="InterPro" id="IPR036390">
    <property type="entry name" value="WH_DNA-bd_sf"/>
</dbReference>